<dbReference type="SUPFAM" id="SSF75304">
    <property type="entry name" value="Amidase signature (AS) enzymes"/>
    <property type="match status" value="1"/>
</dbReference>
<evidence type="ECO:0000313" key="3">
    <source>
        <dbReference type="Proteomes" id="UP000499080"/>
    </source>
</evidence>
<keyword evidence="3" id="KW-1185">Reference proteome</keyword>
<dbReference type="InterPro" id="IPR023631">
    <property type="entry name" value="Amidase_dom"/>
</dbReference>
<protein>
    <submittedName>
        <fullName evidence="2">Fatty-acid amide hydrolase 2</fullName>
    </submittedName>
</protein>
<dbReference type="GO" id="GO:0012505">
    <property type="term" value="C:endomembrane system"/>
    <property type="evidence" value="ECO:0007669"/>
    <property type="project" value="TreeGrafter"/>
</dbReference>
<dbReference type="InterPro" id="IPR052739">
    <property type="entry name" value="FAAH2"/>
</dbReference>
<dbReference type="EMBL" id="BGPR01001141">
    <property type="protein sequence ID" value="GBM46519.1"/>
    <property type="molecule type" value="Genomic_DNA"/>
</dbReference>
<sequence>MWERIALQLPSAYAPVRTLEIDSYYTPINPLMSKIVQKGQSSDIETEEQRFPTCGTRTLDGTQRTSYGNAKMILIVGFCADFIRVLVTLTRPLSDYVLQFLYGLFMGATKQLPPIENKILLIPATELAEKIRKRQLSCEEVMKAYIERAKQVHPYINAAVDERYEDALKDARNIDKFLASGVKSEEDIARDTPLLGVPFTCKEAIGVKGMKQTSGLVRHKDRVAEEDSHSAGFYRKAGAIPVTVTDVPELCMWWESSNRVNGLTKNPYDNTRTVGGSSGGEGAIITSAGALFGIGNDIAGSIRIPSSFCGIYGHKPSR</sequence>
<dbReference type="Gene3D" id="3.90.1300.10">
    <property type="entry name" value="Amidase signature (AS) domain"/>
    <property type="match status" value="1"/>
</dbReference>
<dbReference type="GO" id="GO:0016787">
    <property type="term" value="F:hydrolase activity"/>
    <property type="evidence" value="ECO:0007669"/>
    <property type="project" value="UniProtKB-KW"/>
</dbReference>
<keyword evidence="2" id="KW-0378">Hydrolase</keyword>
<dbReference type="OrthoDB" id="6428749at2759"/>
<dbReference type="Pfam" id="PF01425">
    <property type="entry name" value="Amidase"/>
    <property type="match status" value="1"/>
</dbReference>
<gene>
    <name evidence="2" type="primary">FAAH2_4</name>
    <name evidence="2" type="ORF">AVEN_17912_1</name>
</gene>
<dbReference type="Proteomes" id="UP000499080">
    <property type="component" value="Unassembled WGS sequence"/>
</dbReference>
<comment type="caution">
    <text evidence="2">The sequence shown here is derived from an EMBL/GenBank/DDBJ whole genome shotgun (WGS) entry which is preliminary data.</text>
</comment>
<evidence type="ECO:0000259" key="1">
    <source>
        <dbReference type="Pfam" id="PF01425"/>
    </source>
</evidence>
<evidence type="ECO:0000313" key="2">
    <source>
        <dbReference type="EMBL" id="GBM46519.1"/>
    </source>
</evidence>
<dbReference type="InterPro" id="IPR036928">
    <property type="entry name" value="AS_sf"/>
</dbReference>
<feature type="domain" description="Amidase" evidence="1">
    <location>
        <begin position="140"/>
        <end position="318"/>
    </location>
</feature>
<name>A0A4Y2G1M0_ARAVE</name>
<dbReference type="PANTHER" id="PTHR43372:SF4">
    <property type="entry name" value="FATTY-ACID AMIDE HYDROLASE 2"/>
    <property type="match status" value="1"/>
</dbReference>
<dbReference type="PANTHER" id="PTHR43372">
    <property type="entry name" value="FATTY-ACID AMIDE HYDROLASE"/>
    <property type="match status" value="1"/>
</dbReference>
<feature type="non-terminal residue" evidence="2">
    <location>
        <position position="318"/>
    </location>
</feature>
<dbReference type="AlphaFoldDB" id="A0A4Y2G1M0"/>
<organism evidence="2 3">
    <name type="scientific">Araneus ventricosus</name>
    <name type="common">Orbweaver spider</name>
    <name type="synonym">Epeira ventricosa</name>
    <dbReference type="NCBI Taxonomy" id="182803"/>
    <lineage>
        <taxon>Eukaryota</taxon>
        <taxon>Metazoa</taxon>
        <taxon>Ecdysozoa</taxon>
        <taxon>Arthropoda</taxon>
        <taxon>Chelicerata</taxon>
        <taxon>Arachnida</taxon>
        <taxon>Araneae</taxon>
        <taxon>Araneomorphae</taxon>
        <taxon>Entelegynae</taxon>
        <taxon>Araneoidea</taxon>
        <taxon>Araneidae</taxon>
        <taxon>Araneus</taxon>
    </lineage>
</organism>
<proteinExistence type="predicted"/>
<reference evidence="2 3" key="1">
    <citation type="journal article" date="2019" name="Sci. Rep.">
        <title>Orb-weaving spider Araneus ventricosus genome elucidates the spidroin gene catalogue.</title>
        <authorList>
            <person name="Kono N."/>
            <person name="Nakamura H."/>
            <person name="Ohtoshi R."/>
            <person name="Moran D.A.P."/>
            <person name="Shinohara A."/>
            <person name="Yoshida Y."/>
            <person name="Fujiwara M."/>
            <person name="Mori M."/>
            <person name="Tomita M."/>
            <person name="Arakawa K."/>
        </authorList>
    </citation>
    <scope>NUCLEOTIDE SEQUENCE [LARGE SCALE GENOMIC DNA]</scope>
</reference>
<accession>A0A4Y2G1M0</accession>